<feature type="region of interest" description="Disordered" evidence="1">
    <location>
        <begin position="27"/>
        <end position="47"/>
    </location>
</feature>
<dbReference type="AlphaFoldDB" id="A0A256G916"/>
<dbReference type="Proteomes" id="UP000216188">
    <property type="component" value="Unassembled WGS sequence"/>
</dbReference>
<evidence type="ECO:0000313" key="2">
    <source>
        <dbReference type="EMBL" id="OYR23564.1"/>
    </source>
</evidence>
<evidence type="ECO:0000256" key="1">
    <source>
        <dbReference type="SAM" id="MobiDB-lite"/>
    </source>
</evidence>
<reference evidence="2 3" key="1">
    <citation type="submission" date="2017-07" db="EMBL/GenBank/DDBJ databases">
        <title>Phylogenetic study on the rhizospheric bacterium Ochrobactrum sp. A44.</title>
        <authorList>
            <person name="Krzyzanowska D.M."/>
            <person name="Ossowicki A."/>
            <person name="Rajewska M."/>
            <person name="Maciag T."/>
            <person name="Kaczynski Z."/>
            <person name="Czerwicka M."/>
            <person name="Jafra S."/>
        </authorList>
    </citation>
    <scope>NUCLEOTIDE SEQUENCE [LARGE SCALE GENOMIC DNA]</scope>
    <source>
        <strain evidence="2 3">CCUG 30717</strain>
    </source>
</reference>
<accession>A0A256G916</accession>
<protein>
    <submittedName>
        <fullName evidence="2">Uncharacterized protein</fullName>
    </submittedName>
</protein>
<organism evidence="2 3">
    <name type="scientific">Brucella pseudogrignonensis</name>
    <dbReference type="NCBI Taxonomy" id="419475"/>
    <lineage>
        <taxon>Bacteria</taxon>
        <taxon>Pseudomonadati</taxon>
        <taxon>Pseudomonadota</taxon>
        <taxon>Alphaproteobacteria</taxon>
        <taxon>Hyphomicrobiales</taxon>
        <taxon>Brucellaceae</taxon>
        <taxon>Brucella/Ochrobactrum group</taxon>
        <taxon>Brucella</taxon>
    </lineage>
</organism>
<sequence length="47" mass="5234">MRSTNQRALPVSRSAFSARLRRQFDSAPSEWKPLSNSAIAGRSCPQN</sequence>
<proteinExistence type="predicted"/>
<name>A0A256G916_9HYPH</name>
<comment type="caution">
    <text evidence="2">The sequence shown here is derived from an EMBL/GenBank/DDBJ whole genome shotgun (WGS) entry which is preliminary data.</text>
</comment>
<dbReference type="EMBL" id="NNRM01000039">
    <property type="protein sequence ID" value="OYR23564.1"/>
    <property type="molecule type" value="Genomic_DNA"/>
</dbReference>
<feature type="compositionally biased region" description="Polar residues" evidence="1">
    <location>
        <begin position="34"/>
        <end position="47"/>
    </location>
</feature>
<evidence type="ECO:0000313" key="3">
    <source>
        <dbReference type="Proteomes" id="UP000216188"/>
    </source>
</evidence>
<keyword evidence="3" id="KW-1185">Reference proteome</keyword>
<gene>
    <name evidence="2" type="ORF">CEV34_3568</name>
</gene>